<evidence type="ECO:0000313" key="1">
    <source>
        <dbReference type="EMBL" id="KAK5818287.1"/>
    </source>
</evidence>
<reference evidence="1 2" key="1">
    <citation type="submission" date="2023-03" db="EMBL/GenBank/DDBJ databases">
        <title>WGS of Gossypium arboreum.</title>
        <authorList>
            <person name="Yu D."/>
        </authorList>
    </citation>
    <scope>NUCLEOTIDE SEQUENCE [LARGE SCALE GENOMIC DNA]</scope>
    <source>
        <tissue evidence="1">Leaf</tissue>
    </source>
</reference>
<dbReference type="Proteomes" id="UP001358586">
    <property type="component" value="Chromosome 7"/>
</dbReference>
<organism evidence="1 2">
    <name type="scientific">Gossypium arboreum</name>
    <name type="common">Tree cotton</name>
    <name type="synonym">Gossypium nanking</name>
    <dbReference type="NCBI Taxonomy" id="29729"/>
    <lineage>
        <taxon>Eukaryota</taxon>
        <taxon>Viridiplantae</taxon>
        <taxon>Streptophyta</taxon>
        <taxon>Embryophyta</taxon>
        <taxon>Tracheophyta</taxon>
        <taxon>Spermatophyta</taxon>
        <taxon>Magnoliopsida</taxon>
        <taxon>eudicotyledons</taxon>
        <taxon>Gunneridae</taxon>
        <taxon>Pentapetalae</taxon>
        <taxon>rosids</taxon>
        <taxon>malvids</taxon>
        <taxon>Malvales</taxon>
        <taxon>Malvaceae</taxon>
        <taxon>Malvoideae</taxon>
        <taxon>Gossypium</taxon>
    </lineage>
</organism>
<keyword evidence="2" id="KW-1185">Reference proteome</keyword>
<proteinExistence type="predicted"/>
<protein>
    <submittedName>
        <fullName evidence="1">Uncharacterized protein</fullName>
    </submittedName>
</protein>
<gene>
    <name evidence="1" type="ORF">PVK06_023221</name>
</gene>
<name>A0ABR0PAL2_GOSAR</name>
<comment type="caution">
    <text evidence="1">The sequence shown here is derived from an EMBL/GenBank/DDBJ whole genome shotgun (WGS) entry which is preliminary data.</text>
</comment>
<sequence>MRNTKTAIGGAVRDSNGNWLTGFDMVTRVFDVFRLRHERLWKLEVGLVKGFHSDTIRNGFTSISNIAEVRLIHEWCTKD</sequence>
<dbReference type="EMBL" id="JARKNE010000007">
    <property type="protein sequence ID" value="KAK5818287.1"/>
    <property type="molecule type" value="Genomic_DNA"/>
</dbReference>
<evidence type="ECO:0000313" key="2">
    <source>
        <dbReference type="Proteomes" id="UP001358586"/>
    </source>
</evidence>
<accession>A0ABR0PAL2</accession>